<sequence>MTPAYPSTTRAAVAAGLLLALALAGCSDLPRGQPAHGSGQQPASEGGVTVFGTVDVNVGAQRSR</sequence>
<accession>A0A1G9QH94</accession>
<dbReference type="RefSeq" id="WP_139182710.1">
    <property type="nucleotide sequence ID" value="NZ_FNHP01000002.1"/>
</dbReference>
<dbReference type="EMBL" id="FNHP01000002">
    <property type="protein sequence ID" value="SDM10408.1"/>
    <property type="molecule type" value="Genomic_DNA"/>
</dbReference>
<evidence type="ECO:0000256" key="2">
    <source>
        <dbReference type="SAM" id="SignalP"/>
    </source>
</evidence>
<feature type="signal peptide" evidence="2">
    <location>
        <begin position="1"/>
        <end position="24"/>
    </location>
</feature>
<name>A0A1G9QH94_9BURK</name>
<feature type="chain" id="PRO_5011540920" evidence="2">
    <location>
        <begin position="25"/>
        <end position="64"/>
    </location>
</feature>
<keyword evidence="2" id="KW-0732">Signal</keyword>
<organism evidence="3 4">
    <name type="scientific">Oryzisolibacter propanilivorax</name>
    <dbReference type="NCBI Taxonomy" id="1527607"/>
    <lineage>
        <taxon>Bacteria</taxon>
        <taxon>Pseudomonadati</taxon>
        <taxon>Pseudomonadota</taxon>
        <taxon>Betaproteobacteria</taxon>
        <taxon>Burkholderiales</taxon>
        <taxon>Comamonadaceae</taxon>
        <taxon>Oryzisolibacter</taxon>
    </lineage>
</organism>
<keyword evidence="4" id="KW-1185">Reference proteome</keyword>
<evidence type="ECO:0000313" key="4">
    <source>
        <dbReference type="Proteomes" id="UP000198552"/>
    </source>
</evidence>
<evidence type="ECO:0000256" key="1">
    <source>
        <dbReference type="SAM" id="MobiDB-lite"/>
    </source>
</evidence>
<protein>
    <submittedName>
        <fullName evidence="3">Uncharacterized protein</fullName>
    </submittedName>
</protein>
<dbReference type="Proteomes" id="UP000198552">
    <property type="component" value="Unassembled WGS sequence"/>
</dbReference>
<feature type="region of interest" description="Disordered" evidence="1">
    <location>
        <begin position="30"/>
        <end position="49"/>
    </location>
</feature>
<reference evidence="4" key="1">
    <citation type="submission" date="2016-10" db="EMBL/GenBank/DDBJ databases">
        <authorList>
            <person name="Varghese N."/>
            <person name="Submissions S."/>
        </authorList>
    </citation>
    <scope>NUCLEOTIDE SEQUENCE [LARGE SCALE GENOMIC DNA]</scope>
    <source>
        <strain evidence="4">EPL6</strain>
    </source>
</reference>
<proteinExistence type="predicted"/>
<evidence type="ECO:0000313" key="3">
    <source>
        <dbReference type="EMBL" id="SDM10408.1"/>
    </source>
</evidence>
<dbReference type="AlphaFoldDB" id="A0A1G9QH94"/>
<gene>
    <name evidence="3" type="ORF">SAMN05428957_102322</name>
</gene>